<dbReference type="PANTHER" id="PTHR36113:SF6">
    <property type="entry name" value="FOSFOMYCIN RESISTANCE PROTEIN FOSX"/>
    <property type="match status" value="1"/>
</dbReference>
<evidence type="ECO:0000256" key="1">
    <source>
        <dbReference type="ARBA" id="ARBA00022723"/>
    </source>
</evidence>
<dbReference type="InterPro" id="IPR037523">
    <property type="entry name" value="VOC_core"/>
</dbReference>
<name>A0A0L0WC72_GOTPU</name>
<dbReference type="STRING" id="1503.CLPU_4c01200"/>
<dbReference type="GO" id="GO:0046872">
    <property type="term" value="F:metal ion binding"/>
    <property type="evidence" value="ECO:0007669"/>
    <property type="project" value="UniProtKB-KW"/>
</dbReference>
<gene>
    <name evidence="3" type="primary">fosX</name>
    <name evidence="3" type="ORF">CLPU_4c01200</name>
</gene>
<feature type="domain" description="VOC" evidence="2">
    <location>
        <begin position="1"/>
        <end position="75"/>
    </location>
</feature>
<dbReference type="AlphaFoldDB" id="A0A0L0WC72"/>
<dbReference type="EMBL" id="LGSS01000004">
    <property type="protein sequence ID" value="KNF09074.1"/>
    <property type="molecule type" value="Genomic_DNA"/>
</dbReference>
<proteinExistence type="predicted"/>
<protein>
    <submittedName>
        <fullName evidence="3">Fosfomycin resistance protein FosX</fullName>
    </submittedName>
</protein>
<dbReference type="Proteomes" id="UP000037267">
    <property type="component" value="Unassembled WGS sequence"/>
</dbReference>
<dbReference type="InterPro" id="IPR004360">
    <property type="entry name" value="Glyas_Fos-R_dOase_dom"/>
</dbReference>
<dbReference type="PROSITE" id="PS51819">
    <property type="entry name" value="VOC"/>
    <property type="match status" value="1"/>
</dbReference>
<accession>A0A0L0WC72</accession>
<dbReference type="Gene3D" id="3.10.180.10">
    <property type="entry name" value="2,3-Dihydroxybiphenyl 1,2-Dioxygenase, domain 1"/>
    <property type="match status" value="1"/>
</dbReference>
<dbReference type="InterPro" id="IPR051332">
    <property type="entry name" value="Fosfomycin_Res_Enzymes"/>
</dbReference>
<keyword evidence="1" id="KW-0479">Metal-binding</keyword>
<evidence type="ECO:0000259" key="2">
    <source>
        <dbReference type="PROSITE" id="PS51819"/>
    </source>
</evidence>
<dbReference type="SUPFAM" id="SSF54593">
    <property type="entry name" value="Glyoxalase/Bleomycin resistance protein/Dihydroxybiphenyl dioxygenase"/>
    <property type="match status" value="1"/>
</dbReference>
<evidence type="ECO:0000313" key="4">
    <source>
        <dbReference type="Proteomes" id="UP000037267"/>
    </source>
</evidence>
<reference evidence="4" key="1">
    <citation type="submission" date="2015-07" db="EMBL/GenBank/DDBJ databases">
        <title>Draft genome sequence of the purine-degrading Gottschalkia purinilyticum DSM 1384 (formerly Clostridium purinilyticum).</title>
        <authorList>
            <person name="Poehlein A."/>
            <person name="Schiel-Bengelsdorf B."/>
            <person name="Bengelsdorf F.R."/>
            <person name="Daniel R."/>
            <person name="Duerre P."/>
        </authorList>
    </citation>
    <scope>NUCLEOTIDE SEQUENCE [LARGE SCALE GENOMIC DNA]</scope>
    <source>
        <strain evidence="4">DSM 1384</strain>
    </source>
</reference>
<evidence type="ECO:0000313" key="3">
    <source>
        <dbReference type="EMBL" id="KNF09074.1"/>
    </source>
</evidence>
<dbReference type="InterPro" id="IPR029068">
    <property type="entry name" value="Glyas_Bleomycin-R_OHBP_Dase"/>
</dbReference>
<organism evidence="3 4">
    <name type="scientific">Gottschalkia purinilytica</name>
    <name type="common">Clostridium purinilyticum</name>
    <dbReference type="NCBI Taxonomy" id="1503"/>
    <lineage>
        <taxon>Bacteria</taxon>
        <taxon>Bacillati</taxon>
        <taxon>Bacillota</taxon>
        <taxon>Tissierellia</taxon>
        <taxon>Tissierellales</taxon>
        <taxon>Gottschalkiaceae</taxon>
        <taxon>Gottschalkia</taxon>
    </lineage>
</organism>
<sequence>MIDNIWIAIMEGDSLLEKTYNHIAFKVSEKDIDKYFDRIKKLGVEIKEPRPRAEGEAYSIYFYDYDNHLFELHTGTLDERLERYKK</sequence>
<dbReference type="Pfam" id="PF00903">
    <property type="entry name" value="Glyoxalase"/>
    <property type="match status" value="1"/>
</dbReference>
<dbReference type="PANTHER" id="PTHR36113">
    <property type="entry name" value="LYASE, PUTATIVE-RELATED-RELATED"/>
    <property type="match status" value="1"/>
</dbReference>
<comment type="caution">
    <text evidence="3">The sequence shown here is derived from an EMBL/GenBank/DDBJ whole genome shotgun (WGS) entry which is preliminary data.</text>
</comment>
<keyword evidence="4" id="KW-1185">Reference proteome</keyword>
<dbReference type="PATRIC" id="fig|1503.3.peg.2346"/>